<dbReference type="SUPFAM" id="SSF81901">
    <property type="entry name" value="HCP-like"/>
    <property type="match status" value="1"/>
</dbReference>
<dbReference type="Proteomes" id="UP000799424">
    <property type="component" value="Unassembled WGS sequence"/>
</dbReference>
<dbReference type="InterPro" id="IPR011990">
    <property type="entry name" value="TPR-like_helical_dom_sf"/>
</dbReference>
<gene>
    <name evidence="2" type="ORF">CC86DRAFT_410988</name>
</gene>
<dbReference type="OrthoDB" id="5379420at2759"/>
<proteinExistence type="predicted"/>
<keyword evidence="3" id="KW-1185">Reference proteome</keyword>
<evidence type="ECO:0000313" key="2">
    <source>
        <dbReference type="EMBL" id="KAF2821285.1"/>
    </source>
</evidence>
<evidence type="ECO:0000313" key="3">
    <source>
        <dbReference type="Proteomes" id="UP000799424"/>
    </source>
</evidence>
<protein>
    <recommendedName>
        <fullName evidence="4">HCP-like protein</fullName>
    </recommendedName>
</protein>
<dbReference type="Gene3D" id="1.25.40.10">
    <property type="entry name" value="Tetratricopeptide repeat domain"/>
    <property type="match status" value="1"/>
</dbReference>
<evidence type="ECO:0000256" key="1">
    <source>
        <dbReference type="SAM" id="MobiDB-lite"/>
    </source>
</evidence>
<feature type="region of interest" description="Disordered" evidence="1">
    <location>
        <begin position="370"/>
        <end position="399"/>
    </location>
</feature>
<sequence>MPMQQRKALNNTGFSRGYATPVAQKLDVKRLRHDIDERARLGFYTLTKKQGALLMERDVANAIVKEFLAKQNTMDHSSNVRHLTSKYKTSLENISSLAIVTFLIPDLSDPTKRAQLPPSKHKPLAASILKGCAELEDPLAILQIMTAVYLAAYTGDQSYKDIATLFSRNEILKYRKILEKLGEMAQKIALGPEALTLQGLLLEGDGNKEKAKLLYIKAVELCHFKYTPGSRHPMQLPIMTPWNALGYLLKADNDPSIRAQAKAYFQRGALEGDDPVSCFEAAQSEDRSNPKWLQFTSKAAASGHRQATINLAQFYHDVSLEGSSVLATSSMQKALNWLLRWRRGSTANLAREWQQAASIMGHKPSSLQLTEHRESIGDKEGAKQFWKKLGEPKSGKAEK</sequence>
<organism evidence="2 3">
    <name type="scientific">Ophiobolus disseminans</name>
    <dbReference type="NCBI Taxonomy" id="1469910"/>
    <lineage>
        <taxon>Eukaryota</taxon>
        <taxon>Fungi</taxon>
        <taxon>Dikarya</taxon>
        <taxon>Ascomycota</taxon>
        <taxon>Pezizomycotina</taxon>
        <taxon>Dothideomycetes</taxon>
        <taxon>Pleosporomycetidae</taxon>
        <taxon>Pleosporales</taxon>
        <taxon>Pleosporineae</taxon>
        <taxon>Phaeosphaeriaceae</taxon>
        <taxon>Ophiobolus</taxon>
    </lineage>
</organism>
<reference evidence="2" key="1">
    <citation type="journal article" date="2020" name="Stud. Mycol.">
        <title>101 Dothideomycetes genomes: a test case for predicting lifestyles and emergence of pathogens.</title>
        <authorList>
            <person name="Haridas S."/>
            <person name="Albert R."/>
            <person name="Binder M."/>
            <person name="Bloem J."/>
            <person name="Labutti K."/>
            <person name="Salamov A."/>
            <person name="Andreopoulos B."/>
            <person name="Baker S."/>
            <person name="Barry K."/>
            <person name="Bills G."/>
            <person name="Bluhm B."/>
            <person name="Cannon C."/>
            <person name="Castanera R."/>
            <person name="Culley D."/>
            <person name="Daum C."/>
            <person name="Ezra D."/>
            <person name="Gonzalez J."/>
            <person name="Henrissat B."/>
            <person name="Kuo A."/>
            <person name="Liang C."/>
            <person name="Lipzen A."/>
            <person name="Lutzoni F."/>
            <person name="Magnuson J."/>
            <person name="Mondo S."/>
            <person name="Nolan M."/>
            <person name="Ohm R."/>
            <person name="Pangilinan J."/>
            <person name="Park H.-J."/>
            <person name="Ramirez L."/>
            <person name="Alfaro M."/>
            <person name="Sun H."/>
            <person name="Tritt A."/>
            <person name="Yoshinaga Y."/>
            <person name="Zwiers L.-H."/>
            <person name="Turgeon B."/>
            <person name="Goodwin S."/>
            <person name="Spatafora J."/>
            <person name="Crous P."/>
            <person name="Grigoriev I."/>
        </authorList>
    </citation>
    <scope>NUCLEOTIDE SEQUENCE</scope>
    <source>
        <strain evidence="2">CBS 113818</strain>
    </source>
</reference>
<name>A0A6A6ZM23_9PLEO</name>
<evidence type="ECO:0008006" key="4">
    <source>
        <dbReference type="Google" id="ProtNLM"/>
    </source>
</evidence>
<dbReference type="EMBL" id="MU006237">
    <property type="protein sequence ID" value="KAF2821285.1"/>
    <property type="molecule type" value="Genomic_DNA"/>
</dbReference>
<dbReference type="AlphaFoldDB" id="A0A6A6ZM23"/>
<accession>A0A6A6ZM23</accession>